<dbReference type="PANTHER" id="PTHR11014:SF63">
    <property type="entry name" value="METALLOPEPTIDASE, PUTATIVE (AFU_ORTHOLOGUE AFUA_6G09600)-RELATED"/>
    <property type="match status" value="1"/>
</dbReference>
<dbReference type="PANTHER" id="PTHR11014">
    <property type="entry name" value="PEPTIDASE M20 FAMILY MEMBER"/>
    <property type="match status" value="1"/>
</dbReference>
<dbReference type="Proteomes" id="UP001620514">
    <property type="component" value="Unassembled WGS sequence"/>
</dbReference>
<dbReference type="Gene3D" id="3.30.70.360">
    <property type="match status" value="1"/>
</dbReference>
<reference evidence="2 3" key="1">
    <citation type="submission" date="2024-10" db="EMBL/GenBank/DDBJ databases">
        <authorList>
            <person name="Deangelis K."/>
            <person name="Huntemann M."/>
            <person name="Clum A."/>
            <person name="Wang J."/>
            <person name="Palaniappan K."/>
            <person name="Ritter S."/>
            <person name="Chen I.-M."/>
            <person name="Stamatis D."/>
            <person name="Reddy T."/>
            <person name="O'Malley R."/>
            <person name="Daum C."/>
            <person name="Ng V."/>
            <person name="Ivanova N."/>
            <person name="Kyrpides N."/>
            <person name="Woyke T."/>
        </authorList>
    </citation>
    <scope>NUCLEOTIDE SEQUENCE [LARGE SCALE GENOMIC DNA]</scope>
    <source>
        <strain evidence="2 3">GAS97</strain>
    </source>
</reference>
<dbReference type="Pfam" id="PF01546">
    <property type="entry name" value="Peptidase_M20"/>
    <property type="match status" value="1"/>
</dbReference>
<keyword evidence="1" id="KW-0378">Hydrolase</keyword>
<dbReference type="InterPro" id="IPR017439">
    <property type="entry name" value="Amidohydrolase"/>
</dbReference>
<dbReference type="InterPro" id="IPR002933">
    <property type="entry name" value="Peptidase_M20"/>
</dbReference>
<dbReference type="Gene3D" id="3.40.630.10">
    <property type="entry name" value="Zn peptidases"/>
    <property type="match status" value="1"/>
</dbReference>
<evidence type="ECO:0000256" key="1">
    <source>
        <dbReference type="ARBA" id="ARBA00022801"/>
    </source>
</evidence>
<proteinExistence type="predicted"/>
<name>A0ABW8MMA7_9BURK</name>
<dbReference type="SUPFAM" id="SSF53187">
    <property type="entry name" value="Zn-dependent exopeptidases"/>
    <property type="match status" value="1"/>
</dbReference>
<sequence>MHDIVNGIATSFGCTARIELTKDYPPLVNNAVQTKICVSVLEDLVGADAVEANVRPTMSAEDFAHMLQVMPGCHVFIGNGSGVHRHPGRALGPCSLHNGSYDFNDELPPVGATYRVRLAENILASR</sequence>
<comment type="caution">
    <text evidence="2">The sequence shown here is derived from an EMBL/GenBank/DDBJ whole genome shotgun (WGS) entry which is preliminary data.</text>
</comment>
<protein>
    <submittedName>
        <fullName evidence="2">Metal-dependent amidase/aminoacylase/carboxypeptidase family protein</fullName>
    </submittedName>
</protein>
<evidence type="ECO:0000313" key="3">
    <source>
        <dbReference type="Proteomes" id="UP001620514"/>
    </source>
</evidence>
<organism evidence="2 3">
    <name type="scientific">Caballeronia udeis</name>
    <dbReference type="NCBI Taxonomy" id="1232866"/>
    <lineage>
        <taxon>Bacteria</taxon>
        <taxon>Pseudomonadati</taxon>
        <taxon>Pseudomonadota</taxon>
        <taxon>Betaproteobacteria</taxon>
        <taxon>Burkholderiales</taxon>
        <taxon>Burkholderiaceae</taxon>
        <taxon>Caballeronia</taxon>
    </lineage>
</organism>
<accession>A0ABW8MMA7</accession>
<keyword evidence="3" id="KW-1185">Reference proteome</keyword>
<gene>
    <name evidence="2" type="ORF">ABH943_003598</name>
</gene>
<dbReference type="EMBL" id="JBIYDN010000010">
    <property type="protein sequence ID" value="MFK4443576.1"/>
    <property type="molecule type" value="Genomic_DNA"/>
</dbReference>
<evidence type="ECO:0000313" key="2">
    <source>
        <dbReference type="EMBL" id="MFK4443576.1"/>
    </source>
</evidence>
<reference evidence="2 3" key="2">
    <citation type="submission" date="2024-11" db="EMBL/GenBank/DDBJ databases">
        <title>Using genomics to understand microbial adaptation to soil warming.</title>
        <authorList>
            <person name="Deangelis K.M. PhD."/>
        </authorList>
    </citation>
    <scope>NUCLEOTIDE SEQUENCE [LARGE SCALE GENOMIC DNA]</scope>
    <source>
        <strain evidence="2 3">GAS97</strain>
    </source>
</reference>